<keyword evidence="1" id="KW-0732">Signal</keyword>
<organism evidence="3 4">
    <name type="scientific">Methylobacterium haplocladii</name>
    <dbReference type="NCBI Taxonomy" id="1176176"/>
    <lineage>
        <taxon>Bacteria</taxon>
        <taxon>Pseudomonadati</taxon>
        <taxon>Pseudomonadota</taxon>
        <taxon>Alphaproteobacteria</taxon>
        <taxon>Hyphomicrobiales</taxon>
        <taxon>Methylobacteriaceae</taxon>
        <taxon>Methylobacterium</taxon>
    </lineage>
</organism>
<dbReference type="InterPro" id="IPR036249">
    <property type="entry name" value="Thioredoxin-like_sf"/>
</dbReference>
<dbReference type="PROSITE" id="PS51352">
    <property type="entry name" value="THIOREDOXIN_2"/>
    <property type="match status" value="1"/>
</dbReference>
<dbReference type="CDD" id="cd02947">
    <property type="entry name" value="TRX_family"/>
    <property type="match status" value="1"/>
</dbReference>
<dbReference type="Gene3D" id="3.40.30.10">
    <property type="entry name" value="Glutaredoxin"/>
    <property type="match status" value="1"/>
</dbReference>
<evidence type="ECO:0000259" key="2">
    <source>
        <dbReference type="PROSITE" id="PS51352"/>
    </source>
</evidence>
<accession>A0A512IJ26</accession>
<comment type="caution">
    <text evidence="3">The sequence shown here is derived from an EMBL/GenBank/DDBJ whole genome shotgun (WGS) entry which is preliminary data.</text>
</comment>
<dbReference type="AlphaFoldDB" id="A0A512IJ26"/>
<dbReference type="SUPFAM" id="SSF52833">
    <property type="entry name" value="Thioredoxin-like"/>
    <property type="match status" value="1"/>
</dbReference>
<proteinExistence type="predicted"/>
<dbReference type="PANTHER" id="PTHR45663:SF11">
    <property type="entry name" value="GEO12009P1"/>
    <property type="match status" value="1"/>
</dbReference>
<evidence type="ECO:0000256" key="1">
    <source>
        <dbReference type="SAM" id="SignalP"/>
    </source>
</evidence>
<evidence type="ECO:0000313" key="4">
    <source>
        <dbReference type="Proteomes" id="UP000321258"/>
    </source>
</evidence>
<dbReference type="Pfam" id="PF00085">
    <property type="entry name" value="Thioredoxin"/>
    <property type="match status" value="1"/>
</dbReference>
<dbReference type="Proteomes" id="UP000321258">
    <property type="component" value="Unassembled WGS sequence"/>
</dbReference>
<protein>
    <recommendedName>
        <fullName evidence="2">Thioredoxin domain-containing protein</fullName>
    </recommendedName>
</protein>
<dbReference type="InterPro" id="IPR013766">
    <property type="entry name" value="Thioredoxin_domain"/>
</dbReference>
<feature type="signal peptide" evidence="1">
    <location>
        <begin position="1"/>
        <end position="22"/>
    </location>
</feature>
<reference evidence="3 4" key="1">
    <citation type="submission" date="2019-07" db="EMBL/GenBank/DDBJ databases">
        <title>Whole genome shotgun sequence of Methylobacterium haplocladii NBRC 107714.</title>
        <authorList>
            <person name="Hosoyama A."/>
            <person name="Uohara A."/>
            <person name="Ohji S."/>
            <person name="Ichikawa N."/>
        </authorList>
    </citation>
    <scope>NUCLEOTIDE SEQUENCE [LARGE SCALE GENOMIC DNA]</scope>
    <source>
        <strain evidence="3 4">NBRC 107714</strain>
    </source>
</reference>
<sequence length="128" mass="13761">MLTRRSLIVTALLSSMATSAFGAAPIPFDQAAFDAAQAAGQPVLVAITAPWCPICKAQKPILAKLGTGARFGSLAIFEIDFDTQKALVRRFDARSQSTLIAFKGRDEVGRSVGETQAEWIESFLEKTL</sequence>
<dbReference type="PANTHER" id="PTHR45663">
    <property type="entry name" value="GEO12009P1"/>
    <property type="match status" value="1"/>
</dbReference>
<feature type="domain" description="Thioredoxin" evidence="2">
    <location>
        <begin position="12"/>
        <end position="128"/>
    </location>
</feature>
<feature type="chain" id="PRO_5021732736" description="Thioredoxin domain-containing protein" evidence="1">
    <location>
        <begin position="23"/>
        <end position="128"/>
    </location>
</feature>
<gene>
    <name evidence="3" type="ORF">MHA02_00600</name>
</gene>
<dbReference type="EMBL" id="BJZT01000001">
    <property type="protein sequence ID" value="GEO97672.1"/>
    <property type="molecule type" value="Genomic_DNA"/>
</dbReference>
<dbReference type="OrthoDB" id="7950124at2"/>
<dbReference type="GO" id="GO:0015035">
    <property type="term" value="F:protein-disulfide reductase activity"/>
    <property type="evidence" value="ECO:0007669"/>
    <property type="project" value="TreeGrafter"/>
</dbReference>
<evidence type="ECO:0000313" key="3">
    <source>
        <dbReference type="EMBL" id="GEO97672.1"/>
    </source>
</evidence>
<keyword evidence="4" id="KW-1185">Reference proteome</keyword>
<dbReference type="GO" id="GO:0005737">
    <property type="term" value="C:cytoplasm"/>
    <property type="evidence" value="ECO:0007669"/>
    <property type="project" value="TreeGrafter"/>
</dbReference>
<name>A0A512IJ26_9HYPH</name>